<gene>
    <name evidence="7" type="ORF">ODALV1_LOCUS7160</name>
</gene>
<evidence type="ECO:0000256" key="2">
    <source>
        <dbReference type="ARBA" id="ARBA00022771"/>
    </source>
</evidence>
<evidence type="ECO:0000313" key="8">
    <source>
        <dbReference type="Proteomes" id="UP001642540"/>
    </source>
</evidence>
<feature type="compositionally biased region" description="Polar residues" evidence="5">
    <location>
        <begin position="10"/>
        <end position="23"/>
    </location>
</feature>
<proteinExistence type="predicted"/>
<reference evidence="7 8" key="1">
    <citation type="submission" date="2024-08" db="EMBL/GenBank/DDBJ databases">
        <authorList>
            <person name="Cucini C."/>
            <person name="Frati F."/>
        </authorList>
    </citation>
    <scope>NUCLEOTIDE SEQUENCE [LARGE SCALE GENOMIC DNA]</scope>
</reference>
<evidence type="ECO:0000256" key="1">
    <source>
        <dbReference type="ARBA" id="ARBA00022723"/>
    </source>
</evidence>
<feature type="domain" description="MYND-type" evidence="6">
    <location>
        <begin position="242"/>
        <end position="280"/>
    </location>
</feature>
<keyword evidence="3" id="KW-0862">Zinc</keyword>
<evidence type="ECO:0000256" key="5">
    <source>
        <dbReference type="SAM" id="MobiDB-lite"/>
    </source>
</evidence>
<dbReference type="PROSITE" id="PS50865">
    <property type="entry name" value="ZF_MYND_2"/>
    <property type="match status" value="1"/>
</dbReference>
<dbReference type="EMBL" id="CAXLJM020000023">
    <property type="protein sequence ID" value="CAL8088787.1"/>
    <property type="molecule type" value="Genomic_DNA"/>
</dbReference>
<sequence>MFQSRKMATFVNNTANAKASSKPGSAKDDNDNCLPENPIPSPESTPPKGTGANDYVRSDSSLLGMERVNWILAHRNMLQQGAMLLGNPLMNSDNKYVALLSVNAPENKSKPVKKIESLKPIYVNDMKKMMENKPHCNFKGKIIKLMSIDDASVGQQSTRLVVEDADKSAYRLIIYNYPYDSCPTQPTPENVEILQQNLGFGSVVSVMNPYVKRAALDGEPYIRVEGSSTLIYHREESMVNRCRYCYKPEADHRCSLCRRHYCSRNCQKKDWKNNKHKLVCGIKFREL</sequence>
<keyword evidence="2 4" id="KW-0863">Zinc-finger</keyword>
<dbReference type="Pfam" id="PF01753">
    <property type="entry name" value="zf-MYND"/>
    <property type="match status" value="1"/>
</dbReference>
<comment type="caution">
    <text evidence="7">The sequence shown here is derived from an EMBL/GenBank/DDBJ whole genome shotgun (WGS) entry which is preliminary data.</text>
</comment>
<protein>
    <recommendedName>
        <fullName evidence="6">MYND-type domain-containing protein</fullName>
    </recommendedName>
</protein>
<organism evidence="7 8">
    <name type="scientific">Orchesella dallaii</name>
    <dbReference type="NCBI Taxonomy" id="48710"/>
    <lineage>
        <taxon>Eukaryota</taxon>
        <taxon>Metazoa</taxon>
        <taxon>Ecdysozoa</taxon>
        <taxon>Arthropoda</taxon>
        <taxon>Hexapoda</taxon>
        <taxon>Collembola</taxon>
        <taxon>Entomobryomorpha</taxon>
        <taxon>Entomobryoidea</taxon>
        <taxon>Orchesellidae</taxon>
        <taxon>Orchesellinae</taxon>
        <taxon>Orchesella</taxon>
    </lineage>
</organism>
<feature type="region of interest" description="Disordered" evidence="5">
    <location>
        <begin position="1"/>
        <end position="57"/>
    </location>
</feature>
<dbReference type="Proteomes" id="UP001642540">
    <property type="component" value="Unassembled WGS sequence"/>
</dbReference>
<evidence type="ECO:0000259" key="6">
    <source>
        <dbReference type="PROSITE" id="PS50865"/>
    </source>
</evidence>
<evidence type="ECO:0000256" key="3">
    <source>
        <dbReference type="ARBA" id="ARBA00022833"/>
    </source>
</evidence>
<keyword evidence="8" id="KW-1185">Reference proteome</keyword>
<evidence type="ECO:0000256" key="4">
    <source>
        <dbReference type="PROSITE-ProRule" id="PRU00134"/>
    </source>
</evidence>
<dbReference type="SUPFAM" id="SSF144232">
    <property type="entry name" value="HIT/MYND zinc finger-like"/>
    <property type="match status" value="1"/>
</dbReference>
<dbReference type="Gene3D" id="6.10.140.2220">
    <property type="match status" value="1"/>
</dbReference>
<name>A0ABP1Q6U3_9HEXA</name>
<evidence type="ECO:0000313" key="7">
    <source>
        <dbReference type="EMBL" id="CAL8088787.1"/>
    </source>
</evidence>
<accession>A0ABP1Q6U3</accession>
<keyword evidence="1" id="KW-0479">Metal-binding</keyword>
<dbReference type="InterPro" id="IPR002893">
    <property type="entry name" value="Znf_MYND"/>
</dbReference>